<accession>A0A7K6QRK3</accession>
<feature type="non-terminal residue" evidence="2">
    <location>
        <position position="1"/>
    </location>
</feature>
<proteinExistence type="predicted"/>
<reference evidence="2 3" key="1">
    <citation type="submission" date="2019-09" db="EMBL/GenBank/DDBJ databases">
        <title>Bird 10,000 Genomes (B10K) Project - Family phase.</title>
        <authorList>
            <person name="Zhang G."/>
        </authorList>
    </citation>
    <scope>NUCLEOTIDE SEQUENCE [LARGE SCALE GENOMIC DNA]</scope>
    <source>
        <strain evidence="2">B10K-DU-029-53</strain>
    </source>
</reference>
<dbReference type="Pfam" id="PF17213">
    <property type="entry name" value="Hydin_ADK"/>
    <property type="match status" value="1"/>
</dbReference>
<dbReference type="GO" id="GO:0003341">
    <property type="term" value="P:cilium movement"/>
    <property type="evidence" value="ECO:0007669"/>
    <property type="project" value="TreeGrafter"/>
</dbReference>
<evidence type="ECO:0000259" key="1">
    <source>
        <dbReference type="Pfam" id="PF17213"/>
    </source>
</evidence>
<dbReference type="EMBL" id="VZRZ01004256">
    <property type="protein sequence ID" value="NWW75959.1"/>
    <property type="molecule type" value="Genomic_DNA"/>
</dbReference>
<dbReference type="GO" id="GO:1904158">
    <property type="term" value="P:axonemal central apparatus assembly"/>
    <property type="evidence" value="ECO:0007669"/>
    <property type="project" value="TreeGrafter"/>
</dbReference>
<dbReference type="OrthoDB" id="442692at2759"/>
<dbReference type="GO" id="GO:0005930">
    <property type="term" value="C:axoneme"/>
    <property type="evidence" value="ECO:0007669"/>
    <property type="project" value="TreeGrafter"/>
</dbReference>
<protein>
    <submittedName>
        <fullName evidence="2">HYDIN protein</fullName>
    </submittedName>
</protein>
<dbReference type="InterPro" id="IPR027417">
    <property type="entry name" value="P-loop_NTPase"/>
</dbReference>
<feature type="domain" description="Hydin adenylate kinase-like" evidence="1">
    <location>
        <begin position="145"/>
        <end position="183"/>
    </location>
</feature>
<keyword evidence="3" id="KW-1185">Reference proteome</keyword>
<gene>
    <name evidence="2" type="primary">Hydin_5</name>
    <name evidence="2" type="ORF">CLIRUF_R15323</name>
</gene>
<dbReference type="SUPFAM" id="SSF52540">
    <property type="entry name" value="P-loop containing nucleoside triphosphate hydrolases"/>
    <property type="match status" value="1"/>
</dbReference>
<dbReference type="Gene3D" id="3.40.50.300">
    <property type="entry name" value="P-loop containing nucleotide triphosphate hydrolases"/>
    <property type="match status" value="1"/>
</dbReference>
<dbReference type="PANTHER" id="PTHR23053:SF0">
    <property type="entry name" value="HYDROCEPHALUS-INDUCING PROTEIN HOMOLOG"/>
    <property type="match status" value="1"/>
</dbReference>
<sequence>VLPCSSGVDATVVVKNPCEFPIEFYSLDFDKQYLQEEKILRAVRGHKSSKTFLMPPRAPGETLPPEVLQYFEAQKRLHAQKAEAEAEAKAKATAAQKNAALQKSVNPEPTVEVIENPITQALKRHVGMDTSPESKEAPQHRGVLLIIHGAPLAGKTATAAGLCKYYGIPCLSIDTVVREAIASN</sequence>
<dbReference type="PANTHER" id="PTHR23053">
    <property type="entry name" value="DLEC1 DELETED IN LUNG AND ESOPHAGEAL CANCER 1"/>
    <property type="match status" value="1"/>
</dbReference>
<dbReference type="Proteomes" id="UP000580879">
    <property type="component" value="Unassembled WGS sequence"/>
</dbReference>
<evidence type="ECO:0000313" key="3">
    <source>
        <dbReference type="Proteomes" id="UP000580879"/>
    </source>
</evidence>
<organism evidence="2 3">
    <name type="scientific">Climacteris rufus</name>
    <name type="common">rufous treecreeper</name>
    <dbReference type="NCBI Taxonomy" id="47695"/>
    <lineage>
        <taxon>Eukaryota</taxon>
        <taxon>Metazoa</taxon>
        <taxon>Chordata</taxon>
        <taxon>Craniata</taxon>
        <taxon>Vertebrata</taxon>
        <taxon>Euteleostomi</taxon>
        <taxon>Archelosauria</taxon>
        <taxon>Archosauria</taxon>
        <taxon>Dinosauria</taxon>
        <taxon>Saurischia</taxon>
        <taxon>Theropoda</taxon>
        <taxon>Coelurosauria</taxon>
        <taxon>Aves</taxon>
        <taxon>Neognathae</taxon>
        <taxon>Neoaves</taxon>
        <taxon>Telluraves</taxon>
        <taxon>Australaves</taxon>
        <taxon>Passeriformes</taxon>
        <taxon>Climacteridae</taxon>
        <taxon>Climacteris</taxon>
    </lineage>
</organism>
<name>A0A7K6QRK3_9PASS</name>
<dbReference type="InterPro" id="IPR033305">
    <property type="entry name" value="Hydin-like"/>
</dbReference>
<feature type="non-terminal residue" evidence="2">
    <location>
        <position position="184"/>
    </location>
</feature>
<dbReference type="InterPro" id="IPR033768">
    <property type="entry name" value="Hydin_ADK"/>
</dbReference>
<evidence type="ECO:0000313" key="2">
    <source>
        <dbReference type="EMBL" id="NWW75959.1"/>
    </source>
</evidence>
<dbReference type="AlphaFoldDB" id="A0A7K6QRK3"/>
<comment type="caution">
    <text evidence="2">The sequence shown here is derived from an EMBL/GenBank/DDBJ whole genome shotgun (WGS) entry which is preliminary data.</text>
</comment>